<keyword evidence="2" id="KW-1185">Reference proteome</keyword>
<comment type="caution">
    <text evidence="1">The sequence shown here is derived from an EMBL/GenBank/DDBJ whole genome shotgun (WGS) entry which is preliminary data.</text>
</comment>
<sequence length="75" mass="8265">MGKSTLSKEIEYAQDAENPFVHAENIVIAKDEQGEQDANVNMTWVHQEVNGIQNSRACSLPTNEGLIVHDEICPG</sequence>
<organism evidence="1 2">
    <name type="scientific">Ilex paraguariensis</name>
    <name type="common">yerba mate</name>
    <dbReference type="NCBI Taxonomy" id="185542"/>
    <lineage>
        <taxon>Eukaryota</taxon>
        <taxon>Viridiplantae</taxon>
        <taxon>Streptophyta</taxon>
        <taxon>Embryophyta</taxon>
        <taxon>Tracheophyta</taxon>
        <taxon>Spermatophyta</taxon>
        <taxon>Magnoliopsida</taxon>
        <taxon>eudicotyledons</taxon>
        <taxon>Gunneridae</taxon>
        <taxon>Pentapetalae</taxon>
        <taxon>asterids</taxon>
        <taxon>campanulids</taxon>
        <taxon>Aquifoliales</taxon>
        <taxon>Aquifoliaceae</taxon>
        <taxon>Ilex</taxon>
    </lineage>
</organism>
<dbReference type="Proteomes" id="UP001642360">
    <property type="component" value="Unassembled WGS sequence"/>
</dbReference>
<dbReference type="EMBL" id="CAUOFW020005591">
    <property type="protein sequence ID" value="CAK9170817.1"/>
    <property type="molecule type" value="Genomic_DNA"/>
</dbReference>
<evidence type="ECO:0000313" key="1">
    <source>
        <dbReference type="EMBL" id="CAK9170817.1"/>
    </source>
</evidence>
<evidence type="ECO:0000313" key="2">
    <source>
        <dbReference type="Proteomes" id="UP001642360"/>
    </source>
</evidence>
<reference evidence="1 2" key="1">
    <citation type="submission" date="2024-02" db="EMBL/GenBank/DDBJ databases">
        <authorList>
            <person name="Vignale AGUSTIN F."/>
            <person name="Sosa J E."/>
            <person name="Modenutti C."/>
        </authorList>
    </citation>
    <scope>NUCLEOTIDE SEQUENCE [LARGE SCALE GENOMIC DNA]</scope>
</reference>
<protein>
    <submittedName>
        <fullName evidence="1">Uncharacterized protein</fullName>
    </submittedName>
</protein>
<name>A0ABC8TRY3_9AQUA</name>
<accession>A0ABC8TRY3</accession>
<dbReference type="AlphaFoldDB" id="A0ABC8TRY3"/>
<gene>
    <name evidence="1" type="ORF">ILEXP_LOCUS40325</name>
</gene>
<proteinExistence type="predicted"/>